<evidence type="ECO:0000256" key="1">
    <source>
        <dbReference type="PROSITE-ProRule" id="PRU10141"/>
    </source>
</evidence>
<dbReference type="Gene3D" id="1.10.510.10">
    <property type="entry name" value="Transferase(Phosphotransferase) domain 1"/>
    <property type="match status" value="1"/>
</dbReference>
<dbReference type="Pfam" id="PF00069">
    <property type="entry name" value="Pkinase"/>
    <property type="match status" value="2"/>
</dbReference>
<keyword evidence="5" id="KW-1185">Reference proteome</keyword>
<dbReference type="InterPro" id="IPR011009">
    <property type="entry name" value="Kinase-like_dom_sf"/>
</dbReference>
<sequence>MFVEYGASIDSFEIYQRGAHGTATIPVGTNQVELSETLFVHGSLVLVGEPEPQLPGGGGLEAASLGGTEQEAVARTAHRALLDLSNFEYEPAFMLVPGSTLELHNLTVLLPPLLPAAVAAAPQSVLAQLLVVSSNHDLQWGRINVRLHNCVLSLASEDDFRDFSRRVCQPDTWAHTSELEVYGGAVRYGSSGGSAMDLSMSVVGTNPEWSFLRTSDMAVAPAAAAARLVGVAVTCCVPSGGPAPPWACGAAAVSDAGSLLATAQRLLASTSEYVHISLTADMALGGAAGWVPRQLSPFDATDMASGRSFIGGEGGDGGRGALAVRGTTSLALYGRPDGSVRLDLGGVTAAVSTSFGGVLLRDLALGGLPYSDVVRTPRQLLAAWVHGVEVSRYGSRPILLRDPTTQVRFLRCTLEVPPLELAWWHAAAAAAAADPSDPSGGGYLPVDPQWRITAAGPGPTVPTDALSAALQSDAAAAAFVAAVPPLQVAELVEASGAVRRSLVNCTLRPLLASPPAEGVGAAAPAATWPFGSAYSPREALLLRLNNSRMLTQVQVADQAFAGSCASPAATAAALATGALMNASGTTAAGTAAGGGSGGGGGGGSGDGGSPPREVLLRRMRAATATGATVILPTTFQMLLVLSHPDPNAGMISATNNFYMSDPAIGPVSLPPAGVVGGGGTEAAGSDGASGVAAAAAARTVAATGVGMCSVRPGLDAKAAAAGAQGGGGSGGGVKRMFWDALGRRGGLVIPPDGRAALLVELLVILNSAPCGPRTELEMSWSPPPPALPQLPPAPPAPPGQPAIVWPGDLPAGDAIADGTAGDGSSGDISSSGGASTAGTVSVGTVGLVNPGLEGLTTVDEQPQPELPPSPPQAPPEQPSPPQPPPGVPPPSWPPEAPPPPSPMPPAPALPWDDLLSYMSLPMWQFDLDRRAPAPGEAADVVAAAPVGLLLRNVTLVVPAWELQLLRRLLAAAGRMPATTTAAADTSSSRSGRRRRRRLQQDLVEPSGGSSANASASSPTPAAALDTTTPACATRSLLLSYAAASQVGWADDAALFLAVAAHHGWRGLDVTITSAFPADATSLRLLSPDPASDSHLGTLLQQLEAAACAPPPPPPPSPRPPSPAPAPPTVVLSPTSTPTPAGERTGAAAAEPQLPLAPNGGGGSLEAAVGPSDTATPGAVSSSPAPSPADGSTSTLVLSAPSSPAPSDNSSALAVAIAVPVAVAAAIAMVVAGVVVAWRRRRAAREKRERPQPGSGQGPVGLEAVQVDGGGGGQGCGYACSPSGGSTDISSGNSGGSGDTLAAVATTDGGGDGPATPGSTQQPARLADGSSSGGQHSSALRLLAPVPETESVVFGGSTTSTSASASAAALLQATGSVTDGITNTGTLTSAAMRTRNSTAGGWPDRTGSASQGGGGGGGGLQAASRQDSKNDALSPHDGGSCGDVGTTAAAAAAAEAAEAATVVTLTAAANAAGAVAAQQQQQQREREREAARQAQPGQTTPRVLPPLRVPLASTSSAGDAGVGTFLGISGGGTHSILGAGRATHEAAAAAHAALMHDAAGADAAAANEAAALVAAAVASPTGANAPRSPAAAGSPHTPVAPVRLAGRQDEEYTRTNFDDTKLGESSILGFGHGGGSTFSSGPGLLGLGGYLQHREHELAAAFGAGSGGGGGGGAAEGVRRRSQLAAAHGIAGAAGPSARARTAGRLDGRRQGALRHIIERFQDAWAEDGDTVRCIKEIGKGSFGTVYFGMWRGLPVAAKTLIVHDALFGAEGRARQRAILEAAIGAALQHPNLVATYAYDVKPLAEKPGEQLQRLAAGARPAYDPWDNALADYDVYQLTLVQEFCSGGSLKEALKLARDEAVNPLSVLHGGAAAAAASLNVALDVACGLRRLHAAGIVHGDISAGNVLLARQVGEQAGEPASPTAAAEAPVPAAAAHSLLPAGMAGAAGGVGMIEAAVKAAATVEAEAAAPEGVDEFEAGARRRLVQSAAGAAAASGAVQAKLADFGLSLRLEGSRTHASGKYQGTPLYMAPEVLSVGHVSKSSDIYSYGVLLLELLHGKEASVIWEETNKRVTHLLHPAVRQAQQMQPRMLLMPRPGPPGADGTAASPAATAAFEAMYGGCPAALRDLVSDCLAPAPGQRPSLERVITELADIIASIGQLAASKPVAPTIANPKQART</sequence>
<protein>
    <recommendedName>
        <fullName evidence="3">Protein kinase domain-containing protein</fullName>
    </recommendedName>
</protein>
<feature type="compositionally biased region" description="Pro residues" evidence="2">
    <location>
        <begin position="864"/>
        <end position="907"/>
    </location>
</feature>
<evidence type="ECO:0000259" key="3">
    <source>
        <dbReference type="PROSITE" id="PS50011"/>
    </source>
</evidence>
<dbReference type="Gene3D" id="3.30.200.20">
    <property type="entry name" value="Phosphorylase Kinase, domain 1"/>
    <property type="match status" value="1"/>
</dbReference>
<dbReference type="PANTHER" id="PTHR44329:SF214">
    <property type="entry name" value="PROTEIN KINASE DOMAIN-CONTAINING PROTEIN"/>
    <property type="match status" value="1"/>
</dbReference>
<accession>A0A835W403</accession>
<feature type="domain" description="Protein kinase" evidence="3">
    <location>
        <begin position="1731"/>
        <end position="2154"/>
    </location>
</feature>
<feature type="region of interest" description="Disordered" evidence="2">
    <location>
        <begin position="773"/>
        <end position="907"/>
    </location>
</feature>
<evidence type="ECO:0000313" key="4">
    <source>
        <dbReference type="EMBL" id="KAG2436274.1"/>
    </source>
</evidence>
<feature type="compositionally biased region" description="Polar residues" evidence="2">
    <location>
        <begin position="1318"/>
        <end position="1337"/>
    </location>
</feature>
<feature type="region of interest" description="Disordered" evidence="2">
    <location>
        <begin position="975"/>
        <end position="1026"/>
    </location>
</feature>
<feature type="compositionally biased region" description="Gly residues" evidence="2">
    <location>
        <begin position="591"/>
        <end position="608"/>
    </location>
</feature>
<feature type="region of interest" description="Disordered" evidence="2">
    <location>
        <begin position="1285"/>
        <end position="1338"/>
    </location>
</feature>
<organism evidence="4 5">
    <name type="scientific">Chlamydomonas incerta</name>
    <dbReference type="NCBI Taxonomy" id="51695"/>
    <lineage>
        <taxon>Eukaryota</taxon>
        <taxon>Viridiplantae</taxon>
        <taxon>Chlorophyta</taxon>
        <taxon>core chlorophytes</taxon>
        <taxon>Chlorophyceae</taxon>
        <taxon>CS clade</taxon>
        <taxon>Chlamydomonadales</taxon>
        <taxon>Chlamydomonadaceae</taxon>
        <taxon>Chlamydomonas</taxon>
    </lineage>
</organism>
<feature type="region of interest" description="Disordered" evidence="2">
    <location>
        <begin position="1394"/>
        <end position="1439"/>
    </location>
</feature>
<dbReference type="PROSITE" id="PS50011">
    <property type="entry name" value="PROTEIN_KINASE_DOM"/>
    <property type="match status" value="1"/>
</dbReference>
<feature type="compositionally biased region" description="Pro residues" evidence="2">
    <location>
        <begin position="781"/>
        <end position="800"/>
    </location>
</feature>
<dbReference type="InterPro" id="IPR017441">
    <property type="entry name" value="Protein_kinase_ATP_BS"/>
</dbReference>
<feature type="region of interest" description="Disordered" evidence="2">
    <location>
        <begin position="591"/>
        <end position="612"/>
    </location>
</feature>
<dbReference type="PROSITE" id="PS00109">
    <property type="entry name" value="PROTEIN_KINASE_TYR"/>
    <property type="match status" value="1"/>
</dbReference>
<reference evidence="4" key="1">
    <citation type="journal article" date="2020" name="bioRxiv">
        <title>Comparative genomics of Chlamydomonas.</title>
        <authorList>
            <person name="Craig R.J."/>
            <person name="Hasan A.R."/>
            <person name="Ness R.W."/>
            <person name="Keightley P.D."/>
        </authorList>
    </citation>
    <scope>NUCLEOTIDE SEQUENCE</scope>
    <source>
        <strain evidence="4">SAG 7.73</strain>
    </source>
</reference>
<feature type="binding site" evidence="1">
    <location>
        <position position="1758"/>
    </location>
    <ligand>
        <name>ATP</name>
        <dbReference type="ChEBI" id="CHEBI:30616"/>
    </ligand>
</feature>
<dbReference type="PROSITE" id="PS00107">
    <property type="entry name" value="PROTEIN_KINASE_ATP"/>
    <property type="match status" value="1"/>
</dbReference>
<dbReference type="SUPFAM" id="SSF56112">
    <property type="entry name" value="Protein kinase-like (PK-like)"/>
    <property type="match status" value="1"/>
</dbReference>
<evidence type="ECO:0000256" key="2">
    <source>
        <dbReference type="SAM" id="MobiDB-lite"/>
    </source>
</evidence>
<feature type="compositionally biased region" description="Low complexity" evidence="2">
    <location>
        <begin position="1009"/>
        <end position="1026"/>
    </location>
</feature>
<proteinExistence type="predicted"/>
<dbReference type="InterPro" id="IPR000719">
    <property type="entry name" value="Prot_kinase_dom"/>
</dbReference>
<feature type="compositionally biased region" description="Low complexity" evidence="2">
    <location>
        <begin position="825"/>
        <end position="846"/>
    </location>
</feature>
<feature type="compositionally biased region" description="Low complexity" evidence="2">
    <location>
        <begin position="1173"/>
        <end position="1208"/>
    </location>
</feature>
<keyword evidence="1" id="KW-0547">Nucleotide-binding</keyword>
<feature type="region of interest" description="Disordered" evidence="2">
    <location>
        <begin position="1105"/>
        <end position="1208"/>
    </location>
</feature>
<dbReference type="InterPro" id="IPR008266">
    <property type="entry name" value="Tyr_kinase_AS"/>
</dbReference>
<dbReference type="PANTHER" id="PTHR44329">
    <property type="entry name" value="SERINE/THREONINE-PROTEIN KINASE TNNI3K-RELATED"/>
    <property type="match status" value="1"/>
</dbReference>
<feature type="compositionally biased region" description="Pro residues" evidence="2">
    <location>
        <begin position="1108"/>
        <end position="1127"/>
    </location>
</feature>
<name>A0A835W403_CHLIN</name>
<dbReference type="OrthoDB" id="5979581at2759"/>
<feature type="region of interest" description="Disordered" evidence="2">
    <location>
        <begin position="1243"/>
        <end position="1267"/>
    </location>
</feature>
<dbReference type="GO" id="GO:0005524">
    <property type="term" value="F:ATP binding"/>
    <property type="evidence" value="ECO:0007669"/>
    <property type="project" value="UniProtKB-UniRule"/>
</dbReference>
<feature type="compositionally biased region" description="Low complexity" evidence="2">
    <location>
        <begin position="975"/>
        <end position="989"/>
    </location>
</feature>
<gene>
    <name evidence="4" type="ORF">HXX76_006585</name>
</gene>
<comment type="caution">
    <text evidence="4">The sequence shown here is derived from an EMBL/GenBank/DDBJ whole genome shotgun (WGS) entry which is preliminary data.</text>
</comment>
<feature type="region of interest" description="Disordered" evidence="2">
    <location>
        <begin position="1477"/>
        <end position="1505"/>
    </location>
</feature>
<keyword evidence="1" id="KW-0067">ATP-binding</keyword>
<dbReference type="Proteomes" id="UP000650467">
    <property type="component" value="Unassembled WGS sequence"/>
</dbReference>
<feature type="compositionally biased region" description="Low complexity" evidence="2">
    <location>
        <begin position="1128"/>
        <end position="1157"/>
    </location>
</feature>
<dbReference type="EMBL" id="JAEHOC010000013">
    <property type="protein sequence ID" value="KAG2436274.1"/>
    <property type="molecule type" value="Genomic_DNA"/>
</dbReference>
<feature type="compositionally biased region" description="Gly residues" evidence="2">
    <location>
        <begin position="1409"/>
        <end position="1419"/>
    </location>
</feature>
<evidence type="ECO:0000313" key="5">
    <source>
        <dbReference type="Proteomes" id="UP000650467"/>
    </source>
</evidence>
<dbReference type="GO" id="GO:0004674">
    <property type="term" value="F:protein serine/threonine kinase activity"/>
    <property type="evidence" value="ECO:0007669"/>
    <property type="project" value="TreeGrafter"/>
</dbReference>
<dbReference type="InterPro" id="IPR051681">
    <property type="entry name" value="Ser/Thr_Kinases-Pseudokinases"/>
</dbReference>